<sequence length="306" mass="36266">MMKRIFISIALPIIVFSNETKQELFEDKYLKNKEQIQSQISVEELHKNSKDLNLSYVQEIKKTDFNKTYEDITFMKDTNTSKSAEEISSLRRSERMQNEVLKNENYILHDKSFGFKQNLEEYSDYTKNMIKQMEETKHLISTNKYLNPNEKIFIIISSSLKDETIQNYFKLLENVNTDITFVLRGLVGNDLRYIKPTQEYIQKLLIKNKNSDLSNEDNHYKFNIEINPKITQRFDIKKVPAILYIQNYNPIVQDYQNVIGKPDENEKYFIAYGEVSADYALEQINKEAKSSGIERLLKNMKNNFYK</sequence>
<comment type="caution">
    <text evidence="1">The sequence shown here is derived from an EMBL/GenBank/DDBJ whole genome shotgun (WGS) entry which is preliminary data.</text>
</comment>
<protein>
    <submittedName>
        <fullName evidence="1">Conjugative transfer system pilin assembly protein TrbC</fullName>
    </submittedName>
</protein>
<evidence type="ECO:0000313" key="2">
    <source>
        <dbReference type="Proteomes" id="UP000364097"/>
    </source>
</evidence>
<keyword evidence="2" id="KW-1185">Reference proteome</keyword>
<dbReference type="Pfam" id="PF09673">
    <property type="entry name" value="TrbC_Ftype"/>
    <property type="match status" value="1"/>
</dbReference>
<dbReference type="Proteomes" id="UP000364097">
    <property type="component" value="Unassembled WGS sequence"/>
</dbReference>
<dbReference type="EMBL" id="AACKMW020000063">
    <property type="protein sequence ID" value="MPB99966.1"/>
    <property type="molecule type" value="Genomic_DNA"/>
</dbReference>
<proteinExistence type="predicted"/>
<dbReference type="InterPro" id="IPR019106">
    <property type="entry name" value="T4SS_TrbC"/>
</dbReference>
<evidence type="ECO:0000313" key="1">
    <source>
        <dbReference type="EMBL" id="MPB99966.1"/>
    </source>
</evidence>
<gene>
    <name evidence="1" type="ORF">A0Z09_007980</name>
</gene>
<reference evidence="1" key="1">
    <citation type="submission" date="2019-08" db="EMBL/GenBank/DDBJ databases">
        <title>Rapid identification of Enteric Bacteria from Whole Genome Sequences (WGS) using Average Nucleotide Identity (ANI).</title>
        <authorList>
            <person name="Lane C."/>
        </authorList>
    </citation>
    <scope>NUCLEOTIDE SEQUENCE [LARGE SCALE GENOMIC DNA]</scope>
    <source>
        <strain evidence="1">2010D-8461</strain>
    </source>
</reference>
<name>A0ABW9N6Q8_9BACT</name>
<organism evidence="1 2">
    <name type="scientific">Campylobacter subantarcticus</name>
    <dbReference type="NCBI Taxonomy" id="497724"/>
    <lineage>
        <taxon>Bacteria</taxon>
        <taxon>Pseudomonadati</taxon>
        <taxon>Campylobacterota</taxon>
        <taxon>Epsilonproteobacteria</taxon>
        <taxon>Campylobacterales</taxon>
        <taxon>Campylobacteraceae</taxon>
        <taxon>Campylobacter</taxon>
    </lineage>
</organism>
<accession>A0ABW9N6Q8</accession>